<dbReference type="PANTHER" id="PTHR48100:SF54">
    <property type="entry name" value="PHOSPHATASE SPAC5H10.03-RELATED"/>
    <property type="match status" value="1"/>
</dbReference>
<comment type="caution">
    <text evidence="1">The sequence shown here is derived from an EMBL/GenBank/DDBJ whole genome shotgun (WGS) entry which is preliminary data.</text>
</comment>
<evidence type="ECO:0000313" key="2">
    <source>
        <dbReference type="Proteomes" id="UP000799444"/>
    </source>
</evidence>
<dbReference type="PANTHER" id="PTHR48100">
    <property type="entry name" value="BROAD-SPECIFICITY PHOSPHATASE YOR283W-RELATED"/>
    <property type="match status" value="1"/>
</dbReference>
<dbReference type="GO" id="GO:0005737">
    <property type="term" value="C:cytoplasm"/>
    <property type="evidence" value="ECO:0007669"/>
    <property type="project" value="TreeGrafter"/>
</dbReference>
<dbReference type="OrthoDB" id="496981at2759"/>
<dbReference type="Pfam" id="PF00300">
    <property type="entry name" value="His_Phos_1"/>
    <property type="match status" value="1"/>
</dbReference>
<dbReference type="Gene3D" id="3.40.50.1240">
    <property type="entry name" value="Phosphoglycerate mutase-like"/>
    <property type="match status" value="1"/>
</dbReference>
<evidence type="ECO:0000313" key="1">
    <source>
        <dbReference type="EMBL" id="KAF2735288.1"/>
    </source>
</evidence>
<accession>A0A9P4QWM3</accession>
<dbReference type="AlphaFoldDB" id="A0A9P4QWM3"/>
<dbReference type="EMBL" id="ML996137">
    <property type="protein sequence ID" value="KAF2735288.1"/>
    <property type="molecule type" value="Genomic_DNA"/>
</dbReference>
<proteinExistence type="predicted"/>
<organism evidence="1 2">
    <name type="scientific">Polyplosphaeria fusca</name>
    <dbReference type="NCBI Taxonomy" id="682080"/>
    <lineage>
        <taxon>Eukaryota</taxon>
        <taxon>Fungi</taxon>
        <taxon>Dikarya</taxon>
        <taxon>Ascomycota</taxon>
        <taxon>Pezizomycotina</taxon>
        <taxon>Dothideomycetes</taxon>
        <taxon>Pleosporomycetidae</taxon>
        <taxon>Pleosporales</taxon>
        <taxon>Tetraplosphaeriaceae</taxon>
        <taxon>Polyplosphaeria</taxon>
    </lineage>
</organism>
<dbReference type="CDD" id="cd07067">
    <property type="entry name" value="HP_PGM_like"/>
    <property type="match status" value="1"/>
</dbReference>
<dbReference type="InterPro" id="IPR013078">
    <property type="entry name" value="His_Pase_superF_clade-1"/>
</dbReference>
<sequence length="290" mass="32397">MPPKQVHLIRHAEGQHNLSIESHNIRDPSLTERGKQQCLELSNSIDSINNIQCIIASPLRRTLWTALRTFQQILRATPELKIIALPELQETSTLACDTGSPLELLKEEFAGEPIDWTYMQDDWTNKTSGRYSPRADLVANRARDARKFLQSKQEDEVAAVVHGGLLHFLTEDWADHARFCGTGWANCELRTYAFDMSTSQNIANATVVETSQSIARRVGHLNPLSIDEQLELQAVAQASWAKDGYITLPTSLLPQTEDEPKDTKLTVFPNGFTGAGSEFVEPYVQLGAKL</sequence>
<dbReference type="SMART" id="SM00855">
    <property type="entry name" value="PGAM"/>
    <property type="match status" value="1"/>
</dbReference>
<dbReference type="InterPro" id="IPR029033">
    <property type="entry name" value="His_PPase_superfam"/>
</dbReference>
<keyword evidence="2" id="KW-1185">Reference proteome</keyword>
<name>A0A9P4QWM3_9PLEO</name>
<dbReference type="SUPFAM" id="SSF53254">
    <property type="entry name" value="Phosphoglycerate mutase-like"/>
    <property type="match status" value="1"/>
</dbReference>
<gene>
    <name evidence="1" type="ORF">EJ04DRAFT_216410</name>
</gene>
<protein>
    <submittedName>
        <fullName evidence="1">PGAM-domain-containing protein</fullName>
    </submittedName>
</protein>
<dbReference type="InterPro" id="IPR050275">
    <property type="entry name" value="PGM_Phosphatase"/>
</dbReference>
<dbReference type="GO" id="GO:0016791">
    <property type="term" value="F:phosphatase activity"/>
    <property type="evidence" value="ECO:0007669"/>
    <property type="project" value="TreeGrafter"/>
</dbReference>
<dbReference type="Proteomes" id="UP000799444">
    <property type="component" value="Unassembled WGS sequence"/>
</dbReference>
<reference evidence="1" key="1">
    <citation type="journal article" date="2020" name="Stud. Mycol.">
        <title>101 Dothideomycetes genomes: a test case for predicting lifestyles and emergence of pathogens.</title>
        <authorList>
            <person name="Haridas S."/>
            <person name="Albert R."/>
            <person name="Binder M."/>
            <person name="Bloem J."/>
            <person name="Labutti K."/>
            <person name="Salamov A."/>
            <person name="Andreopoulos B."/>
            <person name="Baker S."/>
            <person name="Barry K."/>
            <person name="Bills G."/>
            <person name="Bluhm B."/>
            <person name="Cannon C."/>
            <person name="Castanera R."/>
            <person name="Culley D."/>
            <person name="Daum C."/>
            <person name="Ezra D."/>
            <person name="Gonzalez J."/>
            <person name="Henrissat B."/>
            <person name="Kuo A."/>
            <person name="Liang C."/>
            <person name="Lipzen A."/>
            <person name="Lutzoni F."/>
            <person name="Magnuson J."/>
            <person name="Mondo S."/>
            <person name="Nolan M."/>
            <person name="Ohm R."/>
            <person name="Pangilinan J."/>
            <person name="Park H.-J."/>
            <person name="Ramirez L."/>
            <person name="Alfaro M."/>
            <person name="Sun H."/>
            <person name="Tritt A."/>
            <person name="Yoshinaga Y."/>
            <person name="Zwiers L.-H."/>
            <person name="Turgeon B."/>
            <person name="Goodwin S."/>
            <person name="Spatafora J."/>
            <person name="Crous P."/>
            <person name="Grigoriev I."/>
        </authorList>
    </citation>
    <scope>NUCLEOTIDE SEQUENCE</scope>
    <source>
        <strain evidence="1">CBS 125425</strain>
    </source>
</reference>